<sequence length="210" mass="23331">MRAVGIVNQLQDANVRPQQILTIESLEDESLQSSLVSPDCTSRSVRKQEFCETIYYKLADLTTMKLADMENRMLSKFKKASVPSNFNADSPGTNTNRNRDSEMPFSRKLPQNTNYAFNPNVPPFAPSSIVSSGHDRQVGLAQNRFTAPSHLFTSEFTNSSGRVNNAAGDHVNGARSNVKAHPVRDLTPQRLRVKDVSMPRFAGAHEKKPP</sequence>
<proteinExistence type="predicted"/>
<accession>A0A8J2PKC2</accession>
<comment type="caution">
    <text evidence="2">The sequence shown here is derived from an EMBL/GenBank/DDBJ whole genome shotgun (WGS) entry which is preliminary data.</text>
</comment>
<gene>
    <name evidence="2" type="ORF">AFUS01_LOCUS36433</name>
</gene>
<evidence type="ECO:0000313" key="3">
    <source>
        <dbReference type="Proteomes" id="UP000708208"/>
    </source>
</evidence>
<keyword evidence="3" id="KW-1185">Reference proteome</keyword>
<evidence type="ECO:0000313" key="2">
    <source>
        <dbReference type="EMBL" id="CAG7826379.1"/>
    </source>
</evidence>
<name>A0A8J2PKC2_9HEXA</name>
<reference evidence="2" key="1">
    <citation type="submission" date="2021-06" db="EMBL/GenBank/DDBJ databases">
        <authorList>
            <person name="Hodson N. C."/>
            <person name="Mongue J. A."/>
            <person name="Jaron S. K."/>
        </authorList>
    </citation>
    <scope>NUCLEOTIDE SEQUENCE</scope>
</reference>
<feature type="compositionally biased region" description="Polar residues" evidence="1">
    <location>
        <begin position="82"/>
        <end position="96"/>
    </location>
</feature>
<protein>
    <submittedName>
        <fullName evidence="2">Uncharacterized protein</fullName>
    </submittedName>
</protein>
<dbReference type="EMBL" id="CAJVCH010539572">
    <property type="protein sequence ID" value="CAG7826379.1"/>
    <property type="molecule type" value="Genomic_DNA"/>
</dbReference>
<evidence type="ECO:0000256" key="1">
    <source>
        <dbReference type="SAM" id="MobiDB-lite"/>
    </source>
</evidence>
<organism evidence="2 3">
    <name type="scientific">Allacma fusca</name>
    <dbReference type="NCBI Taxonomy" id="39272"/>
    <lineage>
        <taxon>Eukaryota</taxon>
        <taxon>Metazoa</taxon>
        <taxon>Ecdysozoa</taxon>
        <taxon>Arthropoda</taxon>
        <taxon>Hexapoda</taxon>
        <taxon>Collembola</taxon>
        <taxon>Symphypleona</taxon>
        <taxon>Sminthuridae</taxon>
        <taxon>Allacma</taxon>
    </lineage>
</organism>
<dbReference type="Proteomes" id="UP000708208">
    <property type="component" value="Unassembled WGS sequence"/>
</dbReference>
<dbReference type="AlphaFoldDB" id="A0A8J2PKC2"/>
<feature type="region of interest" description="Disordered" evidence="1">
    <location>
        <begin position="82"/>
        <end position="104"/>
    </location>
</feature>